<feature type="compositionally biased region" description="Basic residues" evidence="1">
    <location>
        <begin position="595"/>
        <end position="605"/>
    </location>
</feature>
<feature type="region of interest" description="Disordered" evidence="1">
    <location>
        <begin position="414"/>
        <end position="445"/>
    </location>
</feature>
<feature type="compositionally biased region" description="Polar residues" evidence="1">
    <location>
        <begin position="414"/>
        <end position="423"/>
    </location>
</feature>
<name>A0A9P7KBF3_9AGAR</name>
<feature type="compositionally biased region" description="Low complexity" evidence="1">
    <location>
        <begin position="766"/>
        <end position="779"/>
    </location>
</feature>
<comment type="caution">
    <text evidence="3">The sequence shown here is derived from an EMBL/GenBank/DDBJ whole genome shotgun (WGS) entry which is preliminary data.</text>
</comment>
<evidence type="ECO:0000256" key="1">
    <source>
        <dbReference type="SAM" id="MobiDB-lite"/>
    </source>
</evidence>
<sequence length="957" mass="100866">MATATSTKTTGAGHTQQHHHHQIIVSNPFAHHGHADDDDDDESKNDKSALSSQPHTPTTATPPNLSSQLTPSSGLRAQLHHLLPRHAFFHVQIVVHQITNIPLVTGEFAVKWKFKNVHSLPGCKVGDGRGLFARVRARRRARIEERAEREKSRGRAGEEEDGYGDGEDTVSLGSSEAASQHRASIDGRSTSASLWSGKSSSSSSSSSSHTNTSRTFVHNPSLTASHSLASTTTFATSTTTSNPSVSPSLGMGAGGVAFGTPATATTPAKAQTQFRKLKDHNVTWDHTISLLVRMDVNRDPQSTLMSCPVQLSVLQRQPEAAAPEASHAKDAASSDVSVHGSGNAKHNHHHHNGPRPTRFGVVNLDLAQYACKGEVGRRYLLRESKTNATLKYDLFLVDLPFYVPPQLTTYLTHLPSTNTGSCVSTPTSTTPRPSTPTSTAFFSTSSASGGSPAMFHSNLSRSVLSTPPAHASSFSSSGSSSLHPSSASHLSASSAHSNSHSSSSSTSNSWNSTFSAAATPPTSSATNTFTAPPLPRGEILNGISNILTSGPNPFSPLGPTGENDMYRVRPKGLDLYGPYYDQEELDIDLLGGRRKEGRGKRKGKVKGKERGQDIDEGLDKRKGQGNGKDKDTHTRDRSDSQPRAFDPTRLPLAYGPKTTEALIDALFNPVRQTTHEEGEREGPFVMFVEDEDVDEESGVDSRQRLMTPTAKMLMGSTSPSPTILATSPRSVSAPTPPSLMGSSTATLTPRPAEGLLAPGILLAQSTSVSSKSPRVSPRPAFGGAGSTSPTPKANASSNTSRPSTPRRLSSHNRTGSAGIGAGLGIMGLGMGLGVGLGVGVGVTNGHVGGGEGEGRISLESYTPRGSVDAAADLNNVEKDDWTGSRSVDGHGHERGTTWLSASVDGHGRGEARRKAAAGEREAPGTAGGMKGWWKKMNERDRVGVAVAPPLSVSVSAR</sequence>
<feature type="compositionally biased region" description="Basic and acidic residues" evidence="1">
    <location>
        <begin position="606"/>
        <end position="640"/>
    </location>
</feature>
<accession>A0A9P7KBF3</accession>
<feature type="compositionally biased region" description="Acidic residues" evidence="1">
    <location>
        <begin position="158"/>
        <end position="168"/>
    </location>
</feature>
<feature type="region of interest" description="Disordered" evidence="1">
    <location>
        <begin position="880"/>
        <end position="908"/>
    </location>
</feature>
<feature type="compositionally biased region" description="Low complexity" evidence="1">
    <location>
        <begin position="793"/>
        <end position="807"/>
    </location>
</feature>
<evidence type="ECO:0000259" key="2">
    <source>
        <dbReference type="PROSITE" id="PS51840"/>
    </source>
</evidence>
<evidence type="ECO:0000313" key="3">
    <source>
        <dbReference type="EMBL" id="KAG5644473.1"/>
    </source>
</evidence>
<protein>
    <recommendedName>
        <fullName evidence="2">C2 NT-type domain-containing protein</fullName>
    </recommendedName>
</protein>
<organism evidence="3 4">
    <name type="scientific">Asterophora parasitica</name>
    <dbReference type="NCBI Taxonomy" id="117018"/>
    <lineage>
        <taxon>Eukaryota</taxon>
        <taxon>Fungi</taxon>
        <taxon>Dikarya</taxon>
        <taxon>Basidiomycota</taxon>
        <taxon>Agaricomycotina</taxon>
        <taxon>Agaricomycetes</taxon>
        <taxon>Agaricomycetidae</taxon>
        <taxon>Agaricales</taxon>
        <taxon>Tricholomatineae</taxon>
        <taxon>Lyophyllaceae</taxon>
        <taxon>Asterophora</taxon>
    </lineage>
</organism>
<feature type="region of interest" description="Disordered" evidence="1">
    <location>
        <begin position="30"/>
        <end position="71"/>
    </location>
</feature>
<feature type="region of interest" description="Disordered" evidence="1">
    <location>
        <begin position="485"/>
        <end position="565"/>
    </location>
</feature>
<feature type="region of interest" description="Disordered" evidence="1">
    <location>
        <begin position="1"/>
        <end position="20"/>
    </location>
</feature>
<feature type="region of interest" description="Disordered" evidence="1">
    <location>
        <begin position="143"/>
        <end position="219"/>
    </location>
</feature>
<proteinExistence type="predicted"/>
<feature type="region of interest" description="Disordered" evidence="1">
    <location>
        <begin position="712"/>
        <end position="751"/>
    </location>
</feature>
<dbReference type="PROSITE" id="PS51840">
    <property type="entry name" value="C2_NT"/>
    <property type="match status" value="1"/>
</dbReference>
<feature type="compositionally biased region" description="Polar residues" evidence="1">
    <location>
        <begin position="715"/>
        <end position="733"/>
    </location>
</feature>
<dbReference type="OrthoDB" id="3365224at2759"/>
<dbReference type="InterPro" id="IPR039931">
    <property type="entry name" value="EEIG1/2-like"/>
</dbReference>
<feature type="compositionally biased region" description="Polar residues" evidence="1">
    <location>
        <begin position="48"/>
        <end position="71"/>
    </location>
</feature>
<dbReference type="EMBL" id="JABCKV010000068">
    <property type="protein sequence ID" value="KAG5644473.1"/>
    <property type="molecule type" value="Genomic_DNA"/>
</dbReference>
<dbReference type="PANTHER" id="PTHR21456">
    <property type="entry name" value="FAMILY WITH SEQUENCE SIMILARITY 102"/>
    <property type="match status" value="1"/>
</dbReference>
<feature type="region of interest" description="Disordered" evidence="1">
    <location>
        <begin position="318"/>
        <end position="359"/>
    </location>
</feature>
<feature type="compositionally biased region" description="Low complexity" evidence="1">
    <location>
        <begin position="189"/>
        <end position="219"/>
    </location>
</feature>
<feature type="compositionally biased region" description="Basic and acidic residues" evidence="1">
    <location>
        <begin position="143"/>
        <end position="157"/>
    </location>
</feature>
<feature type="compositionally biased region" description="Polar residues" evidence="1">
    <location>
        <begin position="542"/>
        <end position="552"/>
    </location>
</feature>
<feature type="compositionally biased region" description="Low complexity" evidence="1">
    <location>
        <begin position="1"/>
        <end position="15"/>
    </location>
</feature>
<gene>
    <name evidence="3" type="ORF">DXG03_008299</name>
</gene>
<feature type="compositionally biased region" description="Basic and acidic residues" evidence="1">
    <location>
        <begin position="880"/>
        <end position="895"/>
    </location>
</feature>
<feature type="domain" description="C2 NT-type" evidence="2">
    <location>
        <begin position="79"/>
        <end position="398"/>
    </location>
</feature>
<dbReference type="PANTHER" id="PTHR21456:SF1">
    <property type="entry name" value="C2 NT-TYPE DOMAIN-CONTAINING PROTEIN"/>
    <property type="match status" value="1"/>
</dbReference>
<feature type="compositionally biased region" description="Polar residues" evidence="1">
    <location>
        <begin position="171"/>
        <end position="182"/>
    </location>
</feature>
<feature type="region of interest" description="Disordered" evidence="1">
    <location>
        <begin position="766"/>
        <end position="815"/>
    </location>
</feature>
<dbReference type="AlphaFoldDB" id="A0A9P7KBF3"/>
<dbReference type="Pfam" id="PF10358">
    <property type="entry name" value="NT-C2"/>
    <property type="match status" value="1"/>
</dbReference>
<dbReference type="Proteomes" id="UP000775547">
    <property type="component" value="Unassembled WGS sequence"/>
</dbReference>
<feature type="compositionally biased region" description="Low complexity" evidence="1">
    <location>
        <begin position="424"/>
        <end position="445"/>
    </location>
</feature>
<reference evidence="3" key="2">
    <citation type="submission" date="2021-10" db="EMBL/GenBank/DDBJ databases">
        <title>Phylogenomics reveals ancestral predisposition of the termite-cultivated fungus Termitomyces towards a domesticated lifestyle.</title>
        <authorList>
            <person name="Auxier B."/>
            <person name="Grum-Grzhimaylo A."/>
            <person name="Cardenas M.E."/>
            <person name="Lodge J.D."/>
            <person name="Laessoe T."/>
            <person name="Pedersen O."/>
            <person name="Smith M.E."/>
            <person name="Kuyper T.W."/>
            <person name="Franco-Molano E.A."/>
            <person name="Baroni T.J."/>
            <person name="Aanen D.K."/>
        </authorList>
    </citation>
    <scope>NUCLEOTIDE SEQUENCE</scope>
    <source>
        <strain evidence="3">AP01</strain>
        <tissue evidence="3">Mycelium</tissue>
    </source>
</reference>
<feature type="compositionally biased region" description="Low complexity" evidence="1">
    <location>
        <begin position="485"/>
        <end position="531"/>
    </location>
</feature>
<keyword evidence="4" id="KW-1185">Reference proteome</keyword>
<evidence type="ECO:0000313" key="4">
    <source>
        <dbReference type="Proteomes" id="UP000775547"/>
    </source>
</evidence>
<feature type="region of interest" description="Disordered" evidence="1">
    <location>
        <begin position="594"/>
        <end position="653"/>
    </location>
</feature>
<dbReference type="InterPro" id="IPR019448">
    <property type="entry name" value="NT-C2"/>
</dbReference>
<reference evidence="3" key="1">
    <citation type="submission" date="2020-07" db="EMBL/GenBank/DDBJ databases">
        <authorList>
            <person name="Nieuwenhuis M."/>
            <person name="Van De Peppel L.J.J."/>
        </authorList>
    </citation>
    <scope>NUCLEOTIDE SEQUENCE</scope>
    <source>
        <strain evidence="3">AP01</strain>
        <tissue evidence="3">Mycelium</tissue>
    </source>
</reference>